<name>A0A316A205_9FIRM</name>
<dbReference type="OrthoDB" id="1907638at2"/>
<reference evidence="2" key="1">
    <citation type="submission" date="2017-07" db="EMBL/GenBank/DDBJ databases">
        <authorList>
            <person name="Varghese N."/>
            <person name="Submissions S."/>
        </authorList>
    </citation>
    <scope>NUCLEOTIDE SEQUENCE [LARGE SCALE GENOMIC DNA]</scope>
    <source>
        <strain evidence="2">NLAE-zl-C134</strain>
    </source>
</reference>
<dbReference type="RefSeq" id="WP_109709131.1">
    <property type="nucleotide sequence ID" value="NZ_QGDS01000002.1"/>
</dbReference>
<accession>A0A316A205</accession>
<evidence type="ECO:0000313" key="2">
    <source>
        <dbReference type="Proteomes" id="UP000254051"/>
    </source>
</evidence>
<dbReference type="Proteomes" id="UP000254051">
    <property type="component" value="Unassembled WGS sequence"/>
</dbReference>
<protein>
    <submittedName>
        <fullName evidence="1">Uncharacterized protein</fullName>
    </submittedName>
</protein>
<dbReference type="AlphaFoldDB" id="A0A316A205"/>
<organism evidence="1 2">
    <name type="scientific">Faecalicatena contorta</name>
    <dbReference type="NCBI Taxonomy" id="39482"/>
    <lineage>
        <taxon>Bacteria</taxon>
        <taxon>Bacillati</taxon>
        <taxon>Bacillota</taxon>
        <taxon>Clostridia</taxon>
        <taxon>Lachnospirales</taxon>
        <taxon>Lachnospiraceae</taxon>
        <taxon>Faecalicatena</taxon>
    </lineage>
</organism>
<evidence type="ECO:0000313" key="1">
    <source>
        <dbReference type="EMBL" id="SUQ13138.1"/>
    </source>
</evidence>
<proteinExistence type="predicted"/>
<dbReference type="EMBL" id="UHJJ01000002">
    <property type="protein sequence ID" value="SUQ13138.1"/>
    <property type="molecule type" value="Genomic_DNA"/>
</dbReference>
<keyword evidence="2" id="KW-1185">Reference proteome</keyword>
<sequence>MSSSENIRNALQVLYKTYDNVQKLMDYTKIVAQEKTNYRLAAPKALRWKSDNETHGWLVSDFILLFQDTVNPDCESKNGWKDAPVYVMEIYLGDKVDEKGLPCIYLSKFEYNDMNSWSEGCSPANHWVFWWPLRDKNNVDFAQQDDYWIGIPKNEKYSSRHWGLKKVTYEKIDLMEVNSENLKQMVFDRFDLLREMD</sequence>
<gene>
    <name evidence="1" type="ORF">SAMN05216529_102356</name>
</gene>